<proteinExistence type="predicted"/>
<name>A0A9P5PTY6_9AGAR</name>
<comment type="caution">
    <text evidence="1">The sequence shown here is derived from an EMBL/GenBank/DDBJ whole genome shotgun (WGS) entry which is preliminary data.</text>
</comment>
<keyword evidence="2" id="KW-1185">Reference proteome</keyword>
<feature type="non-terminal residue" evidence="1">
    <location>
        <position position="222"/>
    </location>
</feature>
<evidence type="ECO:0000313" key="1">
    <source>
        <dbReference type="EMBL" id="KAF9069953.1"/>
    </source>
</evidence>
<gene>
    <name evidence="1" type="ORF">BDP27DRAFT_1165037</name>
</gene>
<reference evidence="1" key="1">
    <citation type="submission" date="2020-11" db="EMBL/GenBank/DDBJ databases">
        <authorList>
            <consortium name="DOE Joint Genome Institute"/>
            <person name="Ahrendt S."/>
            <person name="Riley R."/>
            <person name="Andreopoulos W."/>
            <person name="Labutti K."/>
            <person name="Pangilinan J."/>
            <person name="Ruiz-Duenas F.J."/>
            <person name="Barrasa J.M."/>
            <person name="Sanchez-Garcia M."/>
            <person name="Camarero S."/>
            <person name="Miyauchi S."/>
            <person name="Serrano A."/>
            <person name="Linde D."/>
            <person name="Babiker R."/>
            <person name="Drula E."/>
            <person name="Ayuso-Fernandez I."/>
            <person name="Pacheco R."/>
            <person name="Padilla G."/>
            <person name="Ferreira P."/>
            <person name="Barriuso J."/>
            <person name="Kellner H."/>
            <person name="Castanera R."/>
            <person name="Alfaro M."/>
            <person name="Ramirez L."/>
            <person name="Pisabarro A.G."/>
            <person name="Kuo A."/>
            <person name="Tritt A."/>
            <person name="Lipzen A."/>
            <person name="He G."/>
            <person name="Yan M."/>
            <person name="Ng V."/>
            <person name="Cullen D."/>
            <person name="Martin F."/>
            <person name="Rosso M.-N."/>
            <person name="Henrissat B."/>
            <person name="Hibbett D."/>
            <person name="Martinez A.T."/>
            <person name="Grigoriev I.V."/>
        </authorList>
    </citation>
    <scope>NUCLEOTIDE SEQUENCE</scope>
    <source>
        <strain evidence="1">AH 40177</strain>
    </source>
</reference>
<dbReference type="OrthoDB" id="3229882at2759"/>
<accession>A0A9P5PTY6</accession>
<sequence length="222" mass="25160">MLLWIRGAFSPQEIHDRLLDSNSTFNKNLVSYLESTFSGDFITGNKIEVEVLSETIAALEGSELPTHSIPVAVPAACKLHCHNCRFCKANEHWWIRYQQHTDYILYKSNLHDHELGLSRNDKGKGLLGYCGKNKYGTCKARFPRPCFTSTTVDPESGHINFKKLEPDMNTVSHVLTYLLRCNTDVTCLLSGTAIKFVIAYITDYVSKNPLKTYMVFDTIKSV</sequence>
<organism evidence="1 2">
    <name type="scientific">Rhodocollybia butyracea</name>
    <dbReference type="NCBI Taxonomy" id="206335"/>
    <lineage>
        <taxon>Eukaryota</taxon>
        <taxon>Fungi</taxon>
        <taxon>Dikarya</taxon>
        <taxon>Basidiomycota</taxon>
        <taxon>Agaricomycotina</taxon>
        <taxon>Agaricomycetes</taxon>
        <taxon>Agaricomycetidae</taxon>
        <taxon>Agaricales</taxon>
        <taxon>Marasmiineae</taxon>
        <taxon>Omphalotaceae</taxon>
        <taxon>Rhodocollybia</taxon>
    </lineage>
</organism>
<evidence type="ECO:0000313" key="2">
    <source>
        <dbReference type="Proteomes" id="UP000772434"/>
    </source>
</evidence>
<dbReference type="AlphaFoldDB" id="A0A9P5PTY6"/>
<dbReference type="Proteomes" id="UP000772434">
    <property type="component" value="Unassembled WGS sequence"/>
</dbReference>
<protein>
    <submittedName>
        <fullName evidence="1">Uncharacterized protein</fullName>
    </submittedName>
</protein>
<dbReference type="EMBL" id="JADNRY010000045">
    <property type="protein sequence ID" value="KAF9069953.1"/>
    <property type="molecule type" value="Genomic_DNA"/>
</dbReference>